<name>A0A0A7PBG4_9SPHN</name>
<dbReference type="RefSeq" id="WP_039571367.1">
    <property type="nucleotide sequence ID" value="NZ_CP009122.1"/>
</dbReference>
<evidence type="ECO:0000313" key="1">
    <source>
        <dbReference type="EMBL" id="AJA07441.1"/>
    </source>
</evidence>
<accession>A0A0A7PBG4</accession>
<dbReference type="Proteomes" id="UP000030907">
    <property type="component" value="Chromosome"/>
</dbReference>
<dbReference type="HOGENOM" id="CLU_2556510_0_0_5"/>
<organism evidence="1 2">
    <name type="scientific">Sphingopyxis fribergensis</name>
    <dbReference type="NCBI Taxonomy" id="1515612"/>
    <lineage>
        <taxon>Bacteria</taxon>
        <taxon>Pseudomonadati</taxon>
        <taxon>Pseudomonadota</taxon>
        <taxon>Alphaproteobacteria</taxon>
        <taxon>Sphingomonadales</taxon>
        <taxon>Sphingomonadaceae</taxon>
        <taxon>Sphingopyxis</taxon>
    </lineage>
</organism>
<dbReference type="AlphaFoldDB" id="A0A0A7PBG4"/>
<gene>
    <name evidence="1" type="ORF">SKP52_02530</name>
</gene>
<keyword evidence="2" id="KW-1185">Reference proteome</keyword>
<reference evidence="1 2" key="1">
    <citation type="journal article" date="2015" name="Int. J. Syst. Evol. Microbiol.">
        <title>Description of Sphingopyxis fribergensis sp. nov. - a soil bacterium with the ability to degrade styrene and phenylacetic acid.</title>
        <authorList>
            <person name="Oelschlagel M."/>
            <person name="Ruckert C."/>
            <person name="Kalinowski J."/>
            <person name="Schmidt G."/>
            <person name="Schlomann M."/>
            <person name="Tischler D."/>
        </authorList>
    </citation>
    <scope>NUCLEOTIDE SEQUENCE [LARGE SCALE GENOMIC DNA]</scope>
    <source>
        <strain evidence="1 2">Kp5.2</strain>
    </source>
</reference>
<dbReference type="EMBL" id="CP009122">
    <property type="protein sequence ID" value="AJA07441.1"/>
    <property type="molecule type" value="Genomic_DNA"/>
</dbReference>
<dbReference type="KEGG" id="sphk:SKP52_02530"/>
<dbReference type="STRING" id="1515612.SKP52_02530"/>
<proteinExistence type="predicted"/>
<evidence type="ECO:0000313" key="2">
    <source>
        <dbReference type="Proteomes" id="UP000030907"/>
    </source>
</evidence>
<sequence>MADLTVSAHAVLRYRQRVRNVDDAEAERALTTRAFHCAAHLGRCSVILPSGHRAIVQDHTVVTVLPLGGHAFHGEYFEKGPK</sequence>
<dbReference type="OrthoDB" id="7511339at2"/>
<protein>
    <submittedName>
        <fullName evidence="1">Uncharacterized protein</fullName>
    </submittedName>
</protein>